<dbReference type="InterPro" id="IPR050194">
    <property type="entry name" value="Glycosyltransferase_grp1"/>
</dbReference>
<dbReference type="Gene3D" id="3.40.50.2000">
    <property type="entry name" value="Glycogen Phosphorylase B"/>
    <property type="match status" value="2"/>
</dbReference>
<evidence type="ECO:0000259" key="2">
    <source>
        <dbReference type="Pfam" id="PF13439"/>
    </source>
</evidence>
<dbReference type="InterPro" id="IPR028098">
    <property type="entry name" value="Glyco_trans_4-like_N"/>
</dbReference>
<dbReference type="InterPro" id="IPR001296">
    <property type="entry name" value="Glyco_trans_1"/>
</dbReference>
<organism evidence="3 4">
    <name type="scientific">[Clostridium] symbiosum ATCC 14940</name>
    <dbReference type="NCBI Taxonomy" id="411472"/>
    <lineage>
        <taxon>Bacteria</taxon>
        <taxon>Bacillati</taxon>
        <taxon>Bacillota</taxon>
        <taxon>Clostridia</taxon>
        <taxon>Lachnospirales</taxon>
        <taxon>Lachnospiraceae</taxon>
        <taxon>Otoolea</taxon>
    </lineage>
</organism>
<dbReference type="CDD" id="cd03794">
    <property type="entry name" value="GT4_WbuB-like"/>
    <property type="match status" value="1"/>
</dbReference>
<reference evidence="3 4" key="1">
    <citation type="submission" date="2013-07" db="EMBL/GenBank/DDBJ databases">
        <authorList>
            <person name="Weinstock G."/>
            <person name="Sodergren E."/>
            <person name="Wylie T."/>
            <person name="Fulton L."/>
            <person name="Fulton R."/>
            <person name="Fronick C."/>
            <person name="O'Laughlin M."/>
            <person name="Godfrey J."/>
            <person name="Miner T."/>
            <person name="Herter B."/>
            <person name="Appelbaum E."/>
            <person name="Cordes M."/>
            <person name="Lek S."/>
            <person name="Wollam A."/>
            <person name="Pepin K.H."/>
            <person name="Palsikar V.B."/>
            <person name="Mitreva M."/>
            <person name="Wilson R.K."/>
        </authorList>
    </citation>
    <scope>NUCLEOTIDE SEQUENCE [LARGE SCALE GENOMIC DNA]</scope>
    <source>
        <strain evidence="3 4">ATCC 14940</strain>
    </source>
</reference>
<dbReference type="PANTHER" id="PTHR45947:SF3">
    <property type="entry name" value="SULFOQUINOVOSYL TRANSFERASE SQD2"/>
    <property type="match status" value="1"/>
</dbReference>
<comment type="caution">
    <text evidence="3">The sequence shown here is derived from an EMBL/GenBank/DDBJ whole genome shotgun (WGS) entry which is preliminary data.</text>
</comment>
<dbReference type="Pfam" id="PF13439">
    <property type="entry name" value="Glyco_transf_4"/>
    <property type="match status" value="1"/>
</dbReference>
<dbReference type="Pfam" id="PF00534">
    <property type="entry name" value="Glycos_transf_1"/>
    <property type="match status" value="1"/>
</dbReference>
<dbReference type="PANTHER" id="PTHR45947">
    <property type="entry name" value="SULFOQUINOVOSYL TRANSFERASE SQD2"/>
    <property type="match status" value="1"/>
</dbReference>
<evidence type="ECO:0000313" key="3">
    <source>
        <dbReference type="EMBL" id="ERI80497.1"/>
    </source>
</evidence>
<evidence type="ECO:0000259" key="1">
    <source>
        <dbReference type="Pfam" id="PF00534"/>
    </source>
</evidence>
<gene>
    <name evidence="3" type="ORF">CLOSYM_00295</name>
</gene>
<feature type="domain" description="Glycosyl transferase family 1" evidence="1">
    <location>
        <begin position="204"/>
        <end position="369"/>
    </location>
</feature>
<dbReference type="RefSeq" id="WP_003498868.1">
    <property type="nucleotide sequence ID" value="NZ_KE993021.1"/>
</dbReference>
<sequence length="400" mass="46079">MRIAFIYESGFAGNNGSNHLLCTTIEKMLQRGHSVDLIEAVSVRDNPDYPPQLAQHNFQCHTIELKETKKTNFIGRYLYGLSFVRESTKLAKDLDVDLFFVQSVPTVSFTIRRLKKYGKPIIYNIHDVFPGSAFELGVVKSKILDYILKRIQRIGFKLADRIIVVSDDMRDVLVKEKTDPNKLFIVNTWYDSDSIRYIAPDVNTFVKEYNIDTSKLIIQYAGNVGQVFGLDEFVELVNALKDNKTVEFHIVGQGVKIEELKNRTQGSNIKFFGWQKQERMSEIYSYCDMEIIPLHHGVIGNNVPSKMALSLAVGKPVINIVEKSGYYMLFKDNHIGYSFTQNEINDAIDIINEISKDKSCLKAYREDTREFADRVYSKDKNNDRLLDMLEELQKGWKYKA</sequence>
<proteinExistence type="predicted"/>
<evidence type="ECO:0000313" key="4">
    <source>
        <dbReference type="Proteomes" id="UP000016491"/>
    </source>
</evidence>
<dbReference type="AlphaFoldDB" id="A0ABC9U3R7"/>
<dbReference type="EMBL" id="AWSU01000023">
    <property type="protein sequence ID" value="ERI80497.1"/>
    <property type="molecule type" value="Genomic_DNA"/>
</dbReference>
<feature type="domain" description="Glycosyltransferase subfamily 4-like N-terminal" evidence="2">
    <location>
        <begin position="15"/>
        <end position="192"/>
    </location>
</feature>
<accession>A0ABC9U3R7</accession>
<name>A0ABC9U3R7_CLOSY</name>
<dbReference type="Proteomes" id="UP000016491">
    <property type="component" value="Unassembled WGS sequence"/>
</dbReference>
<protein>
    <submittedName>
        <fullName evidence="3">Glycosyltransferase, group 1 family protein</fullName>
    </submittedName>
</protein>
<dbReference type="SUPFAM" id="SSF53756">
    <property type="entry name" value="UDP-Glycosyltransferase/glycogen phosphorylase"/>
    <property type="match status" value="1"/>
</dbReference>